<gene>
    <name evidence="2" type="ordered locus">Mtc_1941</name>
</gene>
<evidence type="ECO:0000313" key="3">
    <source>
        <dbReference type="Proteomes" id="UP000005233"/>
    </source>
</evidence>
<proteinExistence type="predicted"/>
<keyword evidence="3" id="KW-1185">Reference proteome</keyword>
<dbReference type="AlphaFoldDB" id="H8I4T6"/>
<dbReference type="STRING" id="1041930.Mtc_1941"/>
<dbReference type="Gene3D" id="1.20.58.2140">
    <property type="match status" value="1"/>
</dbReference>
<dbReference type="GO" id="GO:0046872">
    <property type="term" value="F:metal ion binding"/>
    <property type="evidence" value="ECO:0007669"/>
    <property type="project" value="UniProtKB-KW"/>
</dbReference>
<dbReference type="KEGG" id="mez:Mtc_1941"/>
<keyword evidence="1" id="KW-0479">Metal-binding</keyword>
<protein>
    <submittedName>
        <fullName evidence="2">RNA-binding protein of the translin family</fullName>
    </submittedName>
</protein>
<accession>H8I4T6</accession>
<dbReference type="CDD" id="cd14820">
    <property type="entry name" value="TRAX"/>
    <property type="match status" value="1"/>
</dbReference>
<name>H8I4T6_METCZ</name>
<dbReference type="PANTHER" id="PTHR10741">
    <property type="entry name" value="TRANSLIN AND TRANSLIN ASSOCIATED PROTEIN X"/>
    <property type="match status" value="1"/>
</dbReference>
<reference evidence="2 3" key="1">
    <citation type="journal article" date="2012" name="J. Bacteriol.">
        <title>Complete genome sequence of a thermophilic methanogen, Methanocella conradii HZ254, isolated from Chinese rice field soil.</title>
        <authorList>
            <person name="Lu Z."/>
            <person name="Lu Y."/>
        </authorList>
    </citation>
    <scope>NUCLEOTIDE SEQUENCE [LARGE SCALE GENOMIC DNA]</scope>
    <source>
        <strain evidence="3">DSM 24694 / JCM 17849 / CGMCC 1.5162 / HZ254</strain>
    </source>
</reference>
<sequence length="210" mass="24151">METVKDICDLIRTRFDAMDNAREGALAASRKITRYSGDSIKAIHRGEWEQAEKLISETSGMNGFLHDSLKEFPEVYYSGYVEDAQAEFAEVSILYAVLRGKDLPTPESLRVENAAYLKGMGDTVGELRRHILDLIRKGRPEDGEKYLDIMDEFYVEMMSFDYPDAIMHGLRKKVDVARSLIERTRGDLTNALEIKRLHESMGRFEENFKR</sequence>
<dbReference type="Proteomes" id="UP000005233">
    <property type="component" value="Chromosome"/>
</dbReference>
<dbReference type="GeneID" id="11972089"/>
<dbReference type="InterPro" id="IPR036081">
    <property type="entry name" value="Translin_sf"/>
</dbReference>
<dbReference type="eggNOG" id="arCOG04318">
    <property type="taxonomic scope" value="Archaea"/>
</dbReference>
<dbReference type="OrthoDB" id="26985at2157"/>
<dbReference type="HOGENOM" id="CLU_099315_0_0_2"/>
<feature type="binding site" evidence="1">
    <location>
        <position position="126"/>
    </location>
    <ligand>
        <name>Mg(2+)</name>
        <dbReference type="ChEBI" id="CHEBI:18420"/>
    </ligand>
</feature>
<dbReference type="RefSeq" id="WP_014406512.1">
    <property type="nucleotide sequence ID" value="NC_017034.1"/>
</dbReference>
<dbReference type="EMBL" id="CP003243">
    <property type="protein sequence ID" value="AFD00681.1"/>
    <property type="molecule type" value="Genomic_DNA"/>
</dbReference>
<evidence type="ECO:0000256" key="1">
    <source>
        <dbReference type="PIRSR" id="PIRSR602848-1"/>
    </source>
</evidence>
<dbReference type="SUPFAM" id="SSF74784">
    <property type="entry name" value="Translin"/>
    <property type="match status" value="1"/>
</dbReference>
<evidence type="ECO:0000313" key="2">
    <source>
        <dbReference type="EMBL" id="AFD00681.1"/>
    </source>
</evidence>
<dbReference type="InterPro" id="IPR002848">
    <property type="entry name" value="Translin_fam"/>
</dbReference>
<organism evidence="2 3">
    <name type="scientific">Methanocella conradii (strain DSM 24694 / JCM 17849 / CGMCC 1.5162 / HZ254)</name>
    <dbReference type="NCBI Taxonomy" id="1041930"/>
    <lineage>
        <taxon>Archaea</taxon>
        <taxon>Methanobacteriati</taxon>
        <taxon>Methanobacteriota</taxon>
        <taxon>Stenosarchaea group</taxon>
        <taxon>Methanomicrobia</taxon>
        <taxon>Methanocellales</taxon>
        <taxon>Methanocellaceae</taxon>
        <taxon>Methanocella</taxon>
    </lineage>
</organism>
<keyword evidence="1" id="KW-0460">Magnesium</keyword>
<dbReference type="GO" id="GO:0043565">
    <property type="term" value="F:sequence-specific DNA binding"/>
    <property type="evidence" value="ECO:0007669"/>
    <property type="project" value="InterPro"/>
</dbReference>